<dbReference type="InterPro" id="IPR001374">
    <property type="entry name" value="R3H_dom"/>
</dbReference>
<dbReference type="PANTHER" id="PTHR21678">
    <property type="entry name" value="GROWTH INHIBITION AND DIFFERENTIATION RELATED PROTEIN 88"/>
    <property type="match status" value="1"/>
</dbReference>
<dbReference type="Proteomes" id="UP001178508">
    <property type="component" value="Chromosome 2"/>
</dbReference>
<dbReference type="SMART" id="SM00393">
    <property type="entry name" value="R3H"/>
    <property type="match status" value="1"/>
</dbReference>
<sequence>MAFYNHLAKDECQFVHNVKSEIELYEEKSDRGRVLVFPPLSSRLRYLIHRTIEDLPELTTFSVGEKWCRQVVVCYSELRDEVEKDSDLESNNTQSETENDLKPKTSVPPRSRGPKRPDKPLYMPRAVRQRLSLQKPQGPSEDQEVHSQATSSCSSISSLSDSCSRPETTENIKSSSTSGQETIPNSVPRHDPDSSEFYPETPQTLHGTEPLVWDQTVSCLADMSLEEDEEDLASLIKAHLKEGVNFSIEPAQKDYSLYENVFINPDDLRYVIEIYNFPAMFKTDDLLGAFADYSEGGMKIKWIDNTHALGVFSCESAALHALSISHPLLKARSLAEGSKKAKGKAFRHAEFIQPVKERPRTDCAVAQRMVTRALGLQGRGRVQRY</sequence>
<feature type="domain" description="R3H" evidence="2">
    <location>
        <begin position="12"/>
        <end position="77"/>
    </location>
</feature>
<gene>
    <name evidence="3" type="ORF">XNOV1_A029709</name>
</gene>
<organism evidence="3 4">
    <name type="scientific">Xyrichtys novacula</name>
    <name type="common">Pearly razorfish</name>
    <name type="synonym">Hemipteronotus novacula</name>
    <dbReference type="NCBI Taxonomy" id="13765"/>
    <lineage>
        <taxon>Eukaryota</taxon>
        <taxon>Metazoa</taxon>
        <taxon>Chordata</taxon>
        <taxon>Craniata</taxon>
        <taxon>Vertebrata</taxon>
        <taxon>Euteleostomi</taxon>
        <taxon>Actinopterygii</taxon>
        <taxon>Neopterygii</taxon>
        <taxon>Teleostei</taxon>
        <taxon>Neoteleostei</taxon>
        <taxon>Acanthomorphata</taxon>
        <taxon>Eupercaria</taxon>
        <taxon>Labriformes</taxon>
        <taxon>Labridae</taxon>
        <taxon>Xyrichtys</taxon>
    </lineage>
</organism>
<dbReference type="InterPro" id="IPR012677">
    <property type="entry name" value="Nucleotide-bd_a/b_plait_sf"/>
</dbReference>
<protein>
    <submittedName>
        <fullName evidence="3">R3H and coiled-coil domain-containing protein 1 isoform X1</fullName>
    </submittedName>
</protein>
<dbReference type="InterPro" id="IPR039884">
    <property type="entry name" value="R3HC1/R3HCL"/>
</dbReference>
<dbReference type="InterPro" id="IPR036867">
    <property type="entry name" value="R3H_dom_sf"/>
</dbReference>
<dbReference type="SUPFAM" id="SSF54928">
    <property type="entry name" value="RNA-binding domain, RBD"/>
    <property type="match status" value="1"/>
</dbReference>
<name>A0AAV1ESQ7_XYRNO</name>
<feature type="region of interest" description="Disordered" evidence="1">
    <location>
        <begin position="83"/>
        <end position="206"/>
    </location>
</feature>
<dbReference type="InterPro" id="IPR035979">
    <property type="entry name" value="RBD_domain_sf"/>
</dbReference>
<dbReference type="PANTHER" id="PTHR21678:SF6">
    <property type="entry name" value="R3H AND COILED-COIL DOMAIN-CONTAINING PROTEIN 1"/>
    <property type="match status" value="1"/>
</dbReference>
<evidence type="ECO:0000313" key="4">
    <source>
        <dbReference type="Proteomes" id="UP001178508"/>
    </source>
</evidence>
<evidence type="ECO:0000256" key="1">
    <source>
        <dbReference type="SAM" id="MobiDB-lite"/>
    </source>
</evidence>
<dbReference type="GO" id="GO:0003676">
    <property type="term" value="F:nucleic acid binding"/>
    <property type="evidence" value="ECO:0007669"/>
    <property type="project" value="UniProtKB-UniRule"/>
</dbReference>
<accession>A0AAV1ESQ7</accession>
<feature type="compositionally biased region" description="Polar residues" evidence="1">
    <location>
        <begin position="165"/>
        <end position="185"/>
    </location>
</feature>
<dbReference type="PROSITE" id="PS51061">
    <property type="entry name" value="R3H"/>
    <property type="match status" value="1"/>
</dbReference>
<reference evidence="3" key="1">
    <citation type="submission" date="2023-08" db="EMBL/GenBank/DDBJ databases">
        <authorList>
            <person name="Alioto T."/>
            <person name="Alioto T."/>
            <person name="Gomez Garrido J."/>
        </authorList>
    </citation>
    <scope>NUCLEOTIDE SEQUENCE</scope>
</reference>
<proteinExistence type="predicted"/>
<keyword evidence="4" id="KW-1185">Reference proteome</keyword>
<dbReference type="Gene3D" id="3.30.70.330">
    <property type="match status" value="1"/>
</dbReference>
<dbReference type="EMBL" id="OY660865">
    <property type="protein sequence ID" value="CAJ1051548.1"/>
    <property type="molecule type" value="Genomic_DNA"/>
</dbReference>
<dbReference type="Gene3D" id="3.30.1370.50">
    <property type="entry name" value="R3H-like domain"/>
    <property type="match status" value="1"/>
</dbReference>
<dbReference type="SUPFAM" id="SSF82708">
    <property type="entry name" value="R3H domain"/>
    <property type="match status" value="1"/>
</dbReference>
<feature type="compositionally biased region" description="Low complexity" evidence="1">
    <location>
        <begin position="151"/>
        <end position="163"/>
    </location>
</feature>
<dbReference type="AlphaFoldDB" id="A0AAV1ESQ7"/>
<evidence type="ECO:0000259" key="2">
    <source>
        <dbReference type="PROSITE" id="PS51061"/>
    </source>
</evidence>
<evidence type="ECO:0000313" key="3">
    <source>
        <dbReference type="EMBL" id="CAJ1051548.1"/>
    </source>
</evidence>
<dbReference type="Pfam" id="PF01424">
    <property type="entry name" value="R3H"/>
    <property type="match status" value="1"/>
</dbReference>